<organism evidence="2 3">
    <name type="scientific">Stenotrophomonas maltophilia (strain R551-3)</name>
    <dbReference type="NCBI Taxonomy" id="391008"/>
    <lineage>
        <taxon>Bacteria</taxon>
        <taxon>Pseudomonadati</taxon>
        <taxon>Pseudomonadota</taxon>
        <taxon>Gammaproteobacteria</taxon>
        <taxon>Lysobacterales</taxon>
        <taxon>Lysobacteraceae</taxon>
        <taxon>Stenotrophomonas</taxon>
        <taxon>Stenotrophomonas maltophilia group</taxon>
    </lineage>
</organism>
<dbReference type="AlphaFoldDB" id="B4SNK3"/>
<dbReference type="KEGG" id="smt:Smal_2528"/>
<name>B4SNK3_STRM5</name>
<dbReference type="HOGENOM" id="CLU_983248_0_0_6"/>
<proteinExistence type="predicted"/>
<sequence>MTKSLARSSILLLSVERCSSARSHHISQSKAFHSNGTCLLNNYKISSDQRQQELKGFIQRSKIFRRCIIGKESVALLCDHHKPVCPQQAARDFSIQVVQPIPRRSGHWESKPVKILEERSPISAICHEKLLTDAAAYKDPNSIADEAKSSRNFSGDLSKQQELFGFLSVLPAGRLTGIAGCFTGSNPRRLCTSAVRGNAELPHRKGRRRGDANANPSDNQGSYGDPGRTSTKQRRPGVPPHNAVALARRPTCTEAIPPAHSVIPLWTGRHSAMPPRSAEITHG</sequence>
<evidence type="ECO:0000313" key="2">
    <source>
        <dbReference type="EMBL" id="ACF52228.1"/>
    </source>
</evidence>
<reference evidence="2 3" key="1">
    <citation type="submission" date="2008-06" db="EMBL/GenBank/DDBJ databases">
        <title>Complete sequence of Stenotrophomonas maltophilia R551-3.</title>
        <authorList>
            <consortium name="US DOE Joint Genome Institute"/>
            <person name="Lucas S."/>
            <person name="Copeland A."/>
            <person name="Lapidus A."/>
            <person name="Glavina del Rio T."/>
            <person name="Dalin E."/>
            <person name="Tice H."/>
            <person name="Pitluck S."/>
            <person name="Chain P."/>
            <person name="Malfatti S."/>
            <person name="Shin M."/>
            <person name="Vergez L."/>
            <person name="Lang D."/>
            <person name="Schmutz J."/>
            <person name="Larimer F."/>
            <person name="Land M."/>
            <person name="Hauser L."/>
            <person name="Kyrpides N."/>
            <person name="Mikhailova N."/>
            <person name="Taghavi S."/>
            <person name="Monchy S."/>
            <person name="Newman L."/>
            <person name="Vangronsveld J."/>
            <person name="van der Lelie D."/>
            <person name="Richardson P."/>
        </authorList>
    </citation>
    <scope>NUCLEOTIDE SEQUENCE [LARGE SCALE GENOMIC DNA]</scope>
    <source>
        <strain evidence="2 3">R551-3</strain>
    </source>
</reference>
<gene>
    <name evidence="2" type="ordered locus">Smal_2528</name>
</gene>
<accession>B4SNK3</accession>
<evidence type="ECO:0000256" key="1">
    <source>
        <dbReference type="SAM" id="MobiDB-lite"/>
    </source>
</evidence>
<protein>
    <submittedName>
        <fullName evidence="2">Uncharacterized protein</fullName>
    </submittedName>
</protein>
<evidence type="ECO:0000313" key="3">
    <source>
        <dbReference type="Proteomes" id="UP000001867"/>
    </source>
</evidence>
<dbReference type="STRING" id="391008.Smal_2528"/>
<dbReference type="Proteomes" id="UP000001867">
    <property type="component" value="Chromosome"/>
</dbReference>
<dbReference type="EMBL" id="CP001111">
    <property type="protein sequence ID" value="ACF52228.1"/>
    <property type="molecule type" value="Genomic_DNA"/>
</dbReference>
<feature type="region of interest" description="Disordered" evidence="1">
    <location>
        <begin position="194"/>
        <end position="243"/>
    </location>
</feature>